<protein>
    <submittedName>
        <fullName evidence="1">Uncharacterized protein</fullName>
    </submittedName>
</protein>
<gene>
    <name evidence="1" type="ORF">NQ176_g6306</name>
</gene>
<accession>A0ACC1N6A1</accession>
<keyword evidence="2" id="KW-1185">Reference proteome</keyword>
<comment type="caution">
    <text evidence="1">The sequence shown here is derived from an EMBL/GenBank/DDBJ whole genome shotgun (WGS) entry which is preliminary data.</text>
</comment>
<evidence type="ECO:0000313" key="2">
    <source>
        <dbReference type="Proteomes" id="UP001143910"/>
    </source>
</evidence>
<sequence length="259" mass="28329">MATQNTAQTGFRIGVDVGGTDTNGVIIDPSQLHSDNRGIIAWPVVDGDWMGRAYPSRWQTTPVIFNERSPTWSLTAMSDGNGNVVAMPRAKSDFMTKRWIVEHTISQARRIGRSVAKARQENRVDKVAEAIINKCGGSSTGRVLFKGKIVGVERMLRGGYAYGECIIERADVRVDKANANSGDSTSGFQGRINKIPFKNENIATLKLHKDVNVERQEDVLAIVPDLITIIDAQNGEAIGRPQYRHGLLVIGLGLMASVK</sequence>
<evidence type="ECO:0000313" key="1">
    <source>
        <dbReference type="EMBL" id="KAJ2973959.1"/>
    </source>
</evidence>
<dbReference type="Proteomes" id="UP001143910">
    <property type="component" value="Unassembled WGS sequence"/>
</dbReference>
<organism evidence="1 2">
    <name type="scientific">Zarea fungicola</name>
    <dbReference type="NCBI Taxonomy" id="93591"/>
    <lineage>
        <taxon>Eukaryota</taxon>
        <taxon>Fungi</taxon>
        <taxon>Dikarya</taxon>
        <taxon>Ascomycota</taxon>
        <taxon>Pezizomycotina</taxon>
        <taxon>Sordariomycetes</taxon>
        <taxon>Hypocreomycetidae</taxon>
        <taxon>Hypocreales</taxon>
        <taxon>Cordycipitaceae</taxon>
        <taxon>Zarea</taxon>
    </lineage>
</organism>
<proteinExistence type="predicted"/>
<name>A0ACC1N6A1_9HYPO</name>
<dbReference type="EMBL" id="JANJQO010000893">
    <property type="protein sequence ID" value="KAJ2973959.1"/>
    <property type="molecule type" value="Genomic_DNA"/>
</dbReference>
<reference evidence="1" key="1">
    <citation type="submission" date="2022-08" db="EMBL/GenBank/DDBJ databases">
        <title>Genome Sequence of Lecanicillium fungicola.</title>
        <authorList>
            <person name="Buettner E."/>
        </authorList>
    </citation>
    <scope>NUCLEOTIDE SEQUENCE</scope>
    <source>
        <strain evidence="1">Babe33</strain>
    </source>
</reference>